<dbReference type="AlphaFoldDB" id="M1MCU3"/>
<sequence>MNIMILVVCLIALTKTTLAEDYYTTQQTTKSNINRKSNINNLPTKNINLSIDKILKRINANSNSCIKQTKSDIKKQVDSLMKNKQYGKALQIVKKNKINRNNYRSNIDLQLVLKEAIILNELGKQDKAYELYKDITLLYPEIPEPWNNLAIICLKKGLEDEAIYNMNMSIICCPIYETARNNIDIINNLIIKKDNSYINYS</sequence>
<feature type="signal peptide" evidence="1">
    <location>
        <begin position="1"/>
        <end position="19"/>
    </location>
</feature>
<evidence type="ECO:0000313" key="2">
    <source>
        <dbReference type="EMBL" id="AGF49605.1"/>
    </source>
</evidence>
<dbReference type="EMBL" id="CP003807">
    <property type="protein sequence ID" value="AGF49605.1"/>
    <property type="molecule type" value="Genomic_DNA"/>
</dbReference>
<dbReference type="Proteomes" id="UP000011563">
    <property type="component" value="Chromosome"/>
</dbReference>
<proteinExistence type="predicted"/>
<keyword evidence="1" id="KW-0732">Signal</keyword>
<organism evidence="2 3">
    <name type="scientific">Candidatus Kinetoplastidibacterium blastocrithidiae TCC012E</name>
    <dbReference type="NCBI Taxonomy" id="1208922"/>
    <lineage>
        <taxon>Bacteria</taxon>
        <taxon>Pseudomonadati</taxon>
        <taxon>Pseudomonadota</taxon>
        <taxon>Betaproteobacteria</taxon>
        <taxon>Candidatus Kinetoplastidibacterium</taxon>
    </lineage>
</organism>
<gene>
    <name evidence="2" type="ORF">BCUE_0391</name>
</gene>
<dbReference type="RefSeq" id="WP_015389978.1">
    <property type="nucleotide sequence ID" value="NC_020285.1"/>
</dbReference>
<dbReference type="KEGG" id="kbt:BCUE_0391"/>
<feature type="chain" id="PRO_5004015733" evidence="1">
    <location>
        <begin position="20"/>
        <end position="201"/>
    </location>
</feature>
<accession>M1MCU3</accession>
<evidence type="ECO:0000313" key="3">
    <source>
        <dbReference type="Proteomes" id="UP000011563"/>
    </source>
</evidence>
<reference evidence="2 3" key="1">
    <citation type="journal article" date="2013" name="Genome Biol. Evol.">
        <title>Genome evolution and phylogenomic analysis of candidatus kinetoplastibacterium, the betaproteobacterial endosymbionts of strigomonas and angomonas.</title>
        <authorList>
            <person name="Alves J.M."/>
            <person name="Serrano M.G."/>
            <person name="Maia da Silva F."/>
            <person name="Voegtly L.J."/>
            <person name="Matveyev A.V."/>
            <person name="Teixeira M.M."/>
            <person name="Camargo E.P."/>
            <person name="Buck G.A."/>
        </authorList>
    </citation>
    <scope>NUCLEOTIDE SEQUENCE [LARGE SCALE GENOMIC DNA]</scope>
    <source>
        <strain evidence="2 3">TCC012E</strain>
    </source>
</reference>
<dbReference type="InterPro" id="IPR011990">
    <property type="entry name" value="TPR-like_helical_dom_sf"/>
</dbReference>
<protein>
    <submittedName>
        <fullName evidence="2">Tetratricopeptide repeat family protein</fullName>
    </submittedName>
</protein>
<dbReference type="Gene3D" id="1.25.40.10">
    <property type="entry name" value="Tetratricopeptide repeat domain"/>
    <property type="match status" value="1"/>
</dbReference>
<dbReference type="SUPFAM" id="SSF48452">
    <property type="entry name" value="TPR-like"/>
    <property type="match status" value="1"/>
</dbReference>
<dbReference type="HOGENOM" id="CLU_1308242_0_0_4"/>
<dbReference type="PATRIC" id="fig|1208922.3.peg.157"/>
<evidence type="ECO:0000256" key="1">
    <source>
        <dbReference type="SAM" id="SignalP"/>
    </source>
</evidence>
<name>M1MCU3_9PROT</name>
<keyword evidence="3" id="KW-1185">Reference proteome</keyword>